<dbReference type="STRING" id="1267021.FPB0191_00274"/>
<dbReference type="Proteomes" id="UP000030901">
    <property type="component" value="Chromosome"/>
</dbReference>
<evidence type="ECO:0000313" key="3">
    <source>
        <dbReference type="Proteomes" id="UP000030901"/>
    </source>
</evidence>
<sequence length="548" mass="62649">MLNRLKLFFYILIAIAWFGIVLPYFLLQTNWGAKYTSKLLMYWIPNYDISIGKISHSMAKPFELTFENIYIQDKTQSKNNLTANKLIVGLKSNHLLQYQSFAYVYVFDGEINAASNTQGISTDFLQLNHVSINYENTPINHKINLINLSGGIKPWNSQVLTRQTDSEFSFTVEKAQFDDFSIDSILIEGNQKNRQLNITNFGADLSQAAINGNISVFPDNSLYVNRLKINKLNYQSKLDIAHINKMFMDWPKITIRKLSILNSSINLPNFIIENGNLEVSNLNYQQGWQLEKSNLMFNAENVIWFDESINNPLLQWHLDNDQLIIEHGIANWNKGNINFSGNLQNKSLNIDSLIASGIYYQLPNNWYQSLNKVDITNDLFTQINIKQFILMPSFIISTNPTLPFQLDAFETFGKNVQLHSKANALKLNGIISIKAEHGILNKINLEKPDLIINFKPKCSEITFSSLVEKGFLEGEVCLTNPKDVQSLTLQAHTVNSQILSLWHIINNPLNTNKFTVELNGTLDPLNLSGKLQTNNNFYSIDNNRLINY</sequence>
<accession>A0A0A7RXY6</accession>
<evidence type="ECO:0000313" key="2">
    <source>
        <dbReference type="EMBL" id="AJA44118.1"/>
    </source>
</evidence>
<proteinExistence type="predicted"/>
<dbReference type="AlphaFoldDB" id="A0A0A7RXY6"/>
<keyword evidence="1" id="KW-0812">Transmembrane</keyword>
<evidence type="ECO:0008006" key="4">
    <source>
        <dbReference type="Google" id="ProtNLM"/>
    </source>
</evidence>
<reference evidence="2 3" key="1">
    <citation type="journal article" date="2014" name="Appl. Environ. Microbiol.">
        <title>Gut symbionts from distinct hosts exhibit genotoxic activity via divergent colibactin biosynthetic pathways.</title>
        <authorList>
            <person name="Engel P."/>
            <person name="Vizcaino M.I."/>
            <person name="Crawford J.M."/>
        </authorList>
    </citation>
    <scope>NUCLEOTIDE SEQUENCE [LARGE SCALE GENOMIC DNA]</scope>
    <source>
        <strain evidence="2 3">PEB0191</strain>
    </source>
</reference>
<name>A0A0A7RXY6_FRIPE</name>
<dbReference type="KEGG" id="fpp:FPB0191_00274"/>
<organism evidence="2 3">
    <name type="scientific">Frischella perrara</name>
    <dbReference type="NCBI Taxonomy" id="1267021"/>
    <lineage>
        <taxon>Bacteria</taxon>
        <taxon>Pseudomonadati</taxon>
        <taxon>Pseudomonadota</taxon>
        <taxon>Gammaproteobacteria</taxon>
        <taxon>Orbales</taxon>
        <taxon>Orbaceae</taxon>
        <taxon>Frischella</taxon>
    </lineage>
</organism>
<evidence type="ECO:0000256" key="1">
    <source>
        <dbReference type="SAM" id="Phobius"/>
    </source>
</evidence>
<dbReference type="RefSeq" id="WP_039103451.1">
    <property type="nucleotide sequence ID" value="NZ_CP009056.1"/>
</dbReference>
<keyword evidence="1" id="KW-0472">Membrane</keyword>
<dbReference type="EMBL" id="CP009056">
    <property type="protein sequence ID" value="AJA44118.1"/>
    <property type="molecule type" value="Genomic_DNA"/>
</dbReference>
<keyword evidence="3" id="KW-1185">Reference proteome</keyword>
<dbReference type="OrthoDB" id="7053268at2"/>
<keyword evidence="1" id="KW-1133">Transmembrane helix</keyword>
<dbReference type="HOGENOM" id="CLU_508773_0_0_6"/>
<feature type="transmembrane region" description="Helical" evidence="1">
    <location>
        <begin position="7"/>
        <end position="27"/>
    </location>
</feature>
<gene>
    <name evidence="2" type="ORF">FPB0191_00274</name>
</gene>
<protein>
    <recommendedName>
        <fullName evidence="4">AsmA family protein</fullName>
    </recommendedName>
</protein>